<feature type="domain" description="NAD-dependent epimerase/dehydratase" evidence="3">
    <location>
        <begin position="11"/>
        <end position="272"/>
    </location>
</feature>
<dbReference type="EMBL" id="GL832984">
    <property type="protein sequence ID" value="EGD79117.1"/>
    <property type="molecule type" value="Genomic_DNA"/>
</dbReference>
<gene>
    <name evidence="4" type="ORF">PTSG_09844</name>
</gene>
<dbReference type="Pfam" id="PF01370">
    <property type="entry name" value="Epimerase"/>
    <property type="match status" value="1"/>
</dbReference>
<evidence type="ECO:0000259" key="3">
    <source>
        <dbReference type="Pfam" id="PF01370"/>
    </source>
</evidence>
<dbReference type="Gene3D" id="3.40.50.720">
    <property type="entry name" value="NAD(P)-binding Rossmann-like Domain"/>
    <property type="match status" value="1"/>
</dbReference>
<accession>F2UNB2</accession>
<evidence type="ECO:0000256" key="1">
    <source>
        <dbReference type="ARBA" id="ARBA00023002"/>
    </source>
</evidence>
<evidence type="ECO:0000313" key="5">
    <source>
        <dbReference type="Proteomes" id="UP000007799"/>
    </source>
</evidence>
<dbReference type="InParanoid" id="F2UNB2"/>
<reference evidence="4" key="1">
    <citation type="submission" date="2009-08" db="EMBL/GenBank/DDBJ databases">
        <title>Annotation of Salpingoeca rosetta.</title>
        <authorList>
            <consortium name="The Broad Institute Genome Sequencing Platform"/>
            <person name="Russ C."/>
            <person name="Cuomo C."/>
            <person name="Burger G."/>
            <person name="Gray M.W."/>
            <person name="Holland P.W.H."/>
            <person name="King N."/>
            <person name="Lang F.B.F."/>
            <person name="Roger A.J."/>
            <person name="Ruiz-Trillo I."/>
            <person name="Young S.K."/>
            <person name="Zeng Q."/>
            <person name="Gargeya S."/>
            <person name="Alvarado L."/>
            <person name="Berlin A."/>
            <person name="Chapman S.B."/>
            <person name="Chen Z."/>
            <person name="Freedman E."/>
            <person name="Gellesch M."/>
            <person name="Goldberg J."/>
            <person name="Griggs A."/>
            <person name="Gujja S."/>
            <person name="Heilman E."/>
            <person name="Heiman D."/>
            <person name="Howarth C."/>
            <person name="Mehta T."/>
            <person name="Neiman D."/>
            <person name="Pearson M."/>
            <person name="Roberts A."/>
            <person name="Saif S."/>
            <person name="Shea T."/>
            <person name="Shenoy N."/>
            <person name="Sisk P."/>
            <person name="Stolte C."/>
            <person name="Sykes S."/>
            <person name="White J."/>
            <person name="Yandava C."/>
            <person name="Haas B."/>
            <person name="Nusbaum C."/>
            <person name="Birren B."/>
        </authorList>
    </citation>
    <scope>NUCLEOTIDE SEQUENCE [LARGE SCALE GENOMIC DNA]</scope>
    <source>
        <strain evidence="4">ATCC 50818</strain>
    </source>
</reference>
<dbReference type="SUPFAM" id="SSF51735">
    <property type="entry name" value="NAD(P)-binding Rossmann-fold domains"/>
    <property type="match status" value="1"/>
</dbReference>
<dbReference type="GO" id="GO:0016616">
    <property type="term" value="F:oxidoreductase activity, acting on the CH-OH group of donors, NAD or NADP as acceptor"/>
    <property type="evidence" value="ECO:0007669"/>
    <property type="project" value="TreeGrafter"/>
</dbReference>
<dbReference type="InterPro" id="IPR001509">
    <property type="entry name" value="Epimerase_deHydtase"/>
</dbReference>
<dbReference type="RefSeq" id="XP_004989202.1">
    <property type="nucleotide sequence ID" value="XM_004989145.1"/>
</dbReference>
<dbReference type="PANTHER" id="PTHR10366:SF564">
    <property type="entry name" value="STEROL-4-ALPHA-CARBOXYLATE 3-DEHYDROGENASE, DECARBOXYLATING"/>
    <property type="match status" value="1"/>
</dbReference>
<dbReference type="InterPro" id="IPR050425">
    <property type="entry name" value="NAD(P)_dehydrat-like"/>
</dbReference>
<dbReference type="InterPro" id="IPR036291">
    <property type="entry name" value="NAD(P)-bd_dom_sf"/>
</dbReference>
<dbReference type="OrthoDB" id="2735536at2759"/>
<comment type="similarity">
    <text evidence="2">Belongs to the NAD(P)-dependent epimerase/dehydratase family. Dihydroflavonol-4-reductase subfamily.</text>
</comment>
<organism evidence="5">
    <name type="scientific">Salpingoeca rosetta (strain ATCC 50818 / BSB-021)</name>
    <dbReference type="NCBI Taxonomy" id="946362"/>
    <lineage>
        <taxon>Eukaryota</taxon>
        <taxon>Choanoflagellata</taxon>
        <taxon>Craspedida</taxon>
        <taxon>Salpingoecidae</taxon>
        <taxon>Salpingoeca</taxon>
    </lineage>
</organism>
<keyword evidence="5" id="KW-1185">Reference proteome</keyword>
<dbReference type="GO" id="GO:0016853">
    <property type="term" value="F:isomerase activity"/>
    <property type="evidence" value="ECO:0007669"/>
    <property type="project" value="UniProtKB-KW"/>
</dbReference>
<keyword evidence="4" id="KW-0413">Isomerase</keyword>
<dbReference type="AlphaFoldDB" id="F2UNB2"/>
<sequence>MPAVSAADGPVAVTGASGYIGSWIVQDLVEHGYTVHACVRDVKRPEKVDHLLALNGKEGCTGQVKLFAADLFKEGSYDDAFAGCAAVVHAAAAVGYNKETPQEVYDGCFTQNKHVVDAVNKAGTVKRFVFTSSGAAVVHPHAEGYVFTEKDWCDQDRDPEKWREADIPTNRDLAYAMAKAATERMINELSAKEETTWDAVSTMPSHVIGPLMCANHDQGWSWQNCIKQMLQGKPYTKVAGGRMLWNIVDVRDVAIGHRLCLESKTIKPGSRYLLCAADPSYELFTWQLQKRMQELFPDIPVIGGEEMEGDKPAQPVPNPPFVYCTLAKEELGLKPIDVNTTIKDTGLSLQRLNLL</sequence>
<protein>
    <submittedName>
        <fullName evidence="4">Dihydroflavonone isomerase</fullName>
    </submittedName>
</protein>
<name>F2UNB2_SALR5</name>
<dbReference type="Proteomes" id="UP000007799">
    <property type="component" value="Unassembled WGS sequence"/>
</dbReference>
<evidence type="ECO:0000256" key="2">
    <source>
        <dbReference type="ARBA" id="ARBA00023445"/>
    </source>
</evidence>
<dbReference type="KEGG" id="sre:PTSG_09844"/>
<evidence type="ECO:0000313" key="4">
    <source>
        <dbReference type="EMBL" id="EGD79117.1"/>
    </source>
</evidence>
<dbReference type="GeneID" id="16069746"/>
<keyword evidence="1" id="KW-0560">Oxidoreductase</keyword>
<proteinExistence type="inferred from homology"/>
<dbReference type="PANTHER" id="PTHR10366">
    <property type="entry name" value="NAD DEPENDENT EPIMERASE/DEHYDRATASE"/>
    <property type="match status" value="1"/>
</dbReference>
<dbReference type="eggNOG" id="KOG1502">
    <property type="taxonomic scope" value="Eukaryota"/>
</dbReference>
<dbReference type="STRING" id="946362.F2UNB2"/>